<protein>
    <submittedName>
        <fullName evidence="1">Uncharacterized protein</fullName>
    </submittedName>
</protein>
<organism evidence="1">
    <name type="scientific">Arundo donax</name>
    <name type="common">Giant reed</name>
    <name type="synonym">Donax arundinaceus</name>
    <dbReference type="NCBI Taxonomy" id="35708"/>
    <lineage>
        <taxon>Eukaryota</taxon>
        <taxon>Viridiplantae</taxon>
        <taxon>Streptophyta</taxon>
        <taxon>Embryophyta</taxon>
        <taxon>Tracheophyta</taxon>
        <taxon>Spermatophyta</taxon>
        <taxon>Magnoliopsida</taxon>
        <taxon>Liliopsida</taxon>
        <taxon>Poales</taxon>
        <taxon>Poaceae</taxon>
        <taxon>PACMAD clade</taxon>
        <taxon>Arundinoideae</taxon>
        <taxon>Arundineae</taxon>
        <taxon>Arundo</taxon>
    </lineage>
</organism>
<dbReference type="AlphaFoldDB" id="A0A0A9B860"/>
<accession>A0A0A9B860</accession>
<reference evidence="1" key="2">
    <citation type="journal article" date="2015" name="Data Brief">
        <title>Shoot transcriptome of the giant reed, Arundo donax.</title>
        <authorList>
            <person name="Barrero R.A."/>
            <person name="Guerrero F.D."/>
            <person name="Moolhuijzen P."/>
            <person name="Goolsby J.A."/>
            <person name="Tidwell J."/>
            <person name="Bellgard S.E."/>
            <person name="Bellgard M.I."/>
        </authorList>
    </citation>
    <scope>NUCLEOTIDE SEQUENCE</scope>
    <source>
        <tissue evidence="1">Shoot tissue taken approximately 20 cm above the soil surface</tissue>
    </source>
</reference>
<proteinExistence type="predicted"/>
<sequence>MLLCTHGRCSTIFLSNICYILVNR</sequence>
<reference evidence="1" key="1">
    <citation type="submission" date="2014-09" db="EMBL/GenBank/DDBJ databases">
        <authorList>
            <person name="Magalhaes I.L.F."/>
            <person name="Oliveira U."/>
            <person name="Santos F.R."/>
            <person name="Vidigal T.H.D.A."/>
            <person name="Brescovit A.D."/>
            <person name="Santos A.J."/>
        </authorList>
    </citation>
    <scope>NUCLEOTIDE SEQUENCE</scope>
    <source>
        <tissue evidence="1">Shoot tissue taken approximately 20 cm above the soil surface</tissue>
    </source>
</reference>
<evidence type="ECO:0000313" key="1">
    <source>
        <dbReference type="EMBL" id="JAD59516.1"/>
    </source>
</evidence>
<name>A0A0A9B860_ARUDO</name>
<dbReference type="EMBL" id="GBRH01238379">
    <property type="protein sequence ID" value="JAD59516.1"/>
    <property type="molecule type" value="Transcribed_RNA"/>
</dbReference>